<keyword evidence="3" id="KW-0408">Iron</keyword>
<dbReference type="PANTHER" id="PTHR37164:SF1">
    <property type="entry name" value="BACTERIOHEMERYTHRIN"/>
    <property type="match status" value="1"/>
</dbReference>
<keyword evidence="2" id="KW-0479">Metal-binding</keyword>
<evidence type="ECO:0000313" key="5">
    <source>
        <dbReference type="EMBL" id="ROR26397.1"/>
    </source>
</evidence>
<dbReference type="InterPro" id="IPR012312">
    <property type="entry name" value="Hemerythrin-like"/>
</dbReference>
<accession>A0A3N1XNT6</accession>
<dbReference type="RefSeq" id="WP_123610106.1">
    <property type="nucleotide sequence ID" value="NZ_RJVG01000008.1"/>
</dbReference>
<dbReference type="EMBL" id="RJVG01000008">
    <property type="protein sequence ID" value="ROR26397.1"/>
    <property type="molecule type" value="Genomic_DNA"/>
</dbReference>
<dbReference type="NCBIfam" id="TIGR02481">
    <property type="entry name" value="hemeryth_dom"/>
    <property type="match status" value="1"/>
</dbReference>
<dbReference type="CDD" id="cd12107">
    <property type="entry name" value="Hemerythrin"/>
    <property type="match status" value="1"/>
</dbReference>
<dbReference type="InterPro" id="IPR012827">
    <property type="entry name" value="Hemerythrin_metal-bd"/>
</dbReference>
<reference evidence="5 6" key="1">
    <citation type="submission" date="2018-11" db="EMBL/GenBank/DDBJ databases">
        <title>Genomic Encyclopedia of Type Strains, Phase IV (KMG-IV): sequencing the most valuable type-strain genomes for metagenomic binning, comparative biology and taxonomic classification.</title>
        <authorList>
            <person name="Goeker M."/>
        </authorList>
    </citation>
    <scope>NUCLEOTIDE SEQUENCE [LARGE SCALE GENOMIC DNA]</scope>
    <source>
        <strain evidence="5 6">DSM 26537</strain>
    </source>
</reference>
<comment type="caution">
    <text evidence="5">The sequence shown here is derived from an EMBL/GenBank/DDBJ whole genome shotgun (WGS) entry which is preliminary data.</text>
</comment>
<dbReference type="Pfam" id="PF01814">
    <property type="entry name" value="Hemerythrin"/>
    <property type="match status" value="1"/>
</dbReference>
<evidence type="ECO:0000256" key="2">
    <source>
        <dbReference type="ARBA" id="ARBA00022723"/>
    </source>
</evidence>
<gene>
    <name evidence="5" type="ORF">EDD66_108119</name>
</gene>
<dbReference type="NCBIfam" id="NF033749">
    <property type="entry name" value="bact_hemeryth"/>
    <property type="match status" value="1"/>
</dbReference>
<evidence type="ECO:0000313" key="6">
    <source>
        <dbReference type="Proteomes" id="UP000273083"/>
    </source>
</evidence>
<dbReference type="SUPFAM" id="SSF47188">
    <property type="entry name" value="Hemerythrin-like"/>
    <property type="match status" value="1"/>
</dbReference>
<protein>
    <submittedName>
        <fullName evidence="5">Hemerythrin</fullName>
    </submittedName>
</protein>
<dbReference type="InterPro" id="IPR050669">
    <property type="entry name" value="Hemerythrin"/>
</dbReference>
<dbReference type="Gene3D" id="1.20.120.50">
    <property type="entry name" value="Hemerythrin-like"/>
    <property type="match status" value="1"/>
</dbReference>
<sequence length="129" mass="15520">MFEMKDEFLTGIELIDDEHRELFRIAQTAMDLYQDEYVADKYDHIIEILKELKAYAIKHFADEEAYMESIQYKRLFTQKIEHNAFVEKLNEFDLDKIDENQEGAILDLLNFLNDWLVNHILEKDKLISQ</sequence>
<comment type="similarity">
    <text evidence="1">Belongs to the hemerythrin family.</text>
</comment>
<evidence type="ECO:0000256" key="3">
    <source>
        <dbReference type="ARBA" id="ARBA00023004"/>
    </source>
</evidence>
<organism evidence="5 6">
    <name type="scientific">Mobilisporobacter senegalensis</name>
    <dbReference type="NCBI Taxonomy" id="1329262"/>
    <lineage>
        <taxon>Bacteria</taxon>
        <taxon>Bacillati</taxon>
        <taxon>Bacillota</taxon>
        <taxon>Clostridia</taxon>
        <taxon>Lachnospirales</taxon>
        <taxon>Lachnospiraceae</taxon>
        <taxon>Mobilisporobacter</taxon>
    </lineage>
</organism>
<name>A0A3N1XNT6_9FIRM</name>
<feature type="domain" description="Hemerythrin-like" evidence="4">
    <location>
        <begin position="10"/>
        <end position="126"/>
    </location>
</feature>
<keyword evidence="6" id="KW-1185">Reference proteome</keyword>
<dbReference type="InterPro" id="IPR035938">
    <property type="entry name" value="Hemerythrin-like_sf"/>
</dbReference>
<dbReference type="GO" id="GO:0046872">
    <property type="term" value="F:metal ion binding"/>
    <property type="evidence" value="ECO:0007669"/>
    <property type="project" value="UniProtKB-KW"/>
</dbReference>
<dbReference type="PANTHER" id="PTHR37164">
    <property type="entry name" value="BACTERIOHEMERYTHRIN"/>
    <property type="match status" value="1"/>
</dbReference>
<dbReference type="AlphaFoldDB" id="A0A3N1XNT6"/>
<dbReference type="Proteomes" id="UP000273083">
    <property type="component" value="Unassembled WGS sequence"/>
</dbReference>
<evidence type="ECO:0000256" key="1">
    <source>
        <dbReference type="ARBA" id="ARBA00010587"/>
    </source>
</evidence>
<evidence type="ECO:0000259" key="4">
    <source>
        <dbReference type="Pfam" id="PF01814"/>
    </source>
</evidence>
<proteinExistence type="inferred from homology"/>
<dbReference type="OrthoDB" id="9797092at2"/>